<evidence type="ECO:0000256" key="1">
    <source>
        <dbReference type="SAM" id="SignalP"/>
    </source>
</evidence>
<comment type="caution">
    <text evidence="2">The sequence shown here is derived from an EMBL/GenBank/DDBJ whole genome shotgun (WGS) entry which is preliminary data.</text>
</comment>
<evidence type="ECO:0000313" key="3">
    <source>
        <dbReference type="Proteomes" id="UP000318437"/>
    </source>
</evidence>
<dbReference type="InterPro" id="IPR018247">
    <property type="entry name" value="EF_Hand_1_Ca_BS"/>
</dbReference>
<feature type="signal peptide" evidence="1">
    <location>
        <begin position="1"/>
        <end position="32"/>
    </location>
</feature>
<accession>A0A5C6CSL4</accession>
<name>A0A5C6CSL4_9BACT</name>
<reference evidence="2 3" key="1">
    <citation type="submission" date="2019-02" db="EMBL/GenBank/DDBJ databases">
        <title>Deep-cultivation of Planctomycetes and their phenomic and genomic characterization uncovers novel biology.</title>
        <authorList>
            <person name="Wiegand S."/>
            <person name="Jogler M."/>
            <person name="Boedeker C."/>
            <person name="Pinto D."/>
            <person name="Vollmers J."/>
            <person name="Rivas-Marin E."/>
            <person name="Kohn T."/>
            <person name="Peeters S.H."/>
            <person name="Heuer A."/>
            <person name="Rast P."/>
            <person name="Oberbeckmann S."/>
            <person name="Bunk B."/>
            <person name="Jeske O."/>
            <person name="Meyerdierks A."/>
            <person name="Storesund J.E."/>
            <person name="Kallscheuer N."/>
            <person name="Luecker S."/>
            <person name="Lage O.M."/>
            <person name="Pohl T."/>
            <person name="Merkel B.J."/>
            <person name="Hornburger P."/>
            <person name="Mueller R.-W."/>
            <person name="Bruemmer F."/>
            <person name="Labrenz M."/>
            <person name="Spormann A.M."/>
            <person name="Op Den Camp H."/>
            <person name="Overmann J."/>
            <person name="Amann R."/>
            <person name="Jetten M.S.M."/>
            <person name="Mascher T."/>
            <person name="Medema M.H."/>
            <person name="Devos D.P."/>
            <person name="Kaster A.-K."/>
            <person name="Ovreas L."/>
            <person name="Rohde M."/>
            <person name="Galperin M.Y."/>
            <person name="Jogler C."/>
        </authorList>
    </citation>
    <scope>NUCLEOTIDE SEQUENCE [LARGE SCALE GENOMIC DNA]</scope>
    <source>
        <strain evidence="2 3">Pla144</strain>
    </source>
</reference>
<dbReference type="EMBL" id="SJPS01000004">
    <property type="protein sequence ID" value="TWU26076.1"/>
    <property type="molecule type" value="Genomic_DNA"/>
</dbReference>
<dbReference type="AlphaFoldDB" id="A0A5C6CSL4"/>
<gene>
    <name evidence="2" type="ORF">Pla144_32930</name>
</gene>
<dbReference type="Proteomes" id="UP000318437">
    <property type="component" value="Unassembled WGS sequence"/>
</dbReference>
<keyword evidence="3" id="KW-1185">Reference proteome</keyword>
<dbReference type="OrthoDB" id="9801679at2"/>
<organism evidence="2 3">
    <name type="scientific">Bythopirellula polymerisocia</name>
    <dbReference type="NCBI Taxonomy" id="2528003"/>
    <lineage>
        <taxon>Bacteria</taxon>
        <taxon>Pseudomonadati</taxon>
        <taxon>Planctomycetota</taxon>
        <taxon>Planctomycetia</taxon>
        <taxon>Pirellulales</taxon>
        <taxon>Lacipirellulaceae</taxon>
        <taxon>Bythopirellula</taxon>
    </lineage>
</organism>
<dbReference type="PROSITE" id="PS00018">
    <property type="entry name" value="EF_HAND_1"/>
    <property type="match status" value="2"/>
</dbReference>
<feature type="chain" id="PRO_5023081165" description="EF-hand domain-containing protein" evidence="1">
    <location>
        <begin position="33"/>
        <end position="808"/>
    </location>
</feature>
<protein>
    <recommendedName>
        <fullName evidence="4">EF-hand domain-containing protein</fullName>
    </recommendedName>
</protein>
<sequence precursor="true">MKRLLFSIACRVSTASLAIACFTSIQVLQVYAVENANINVSGAGAVTIPAGQSTSDFNISGNGGTGDIPIRIGASSTDDASGGILIGSISENGRSANTTTAGSETLYASSSTSLDGSGGLNLITRRAGEDTPDTVFPGGARFDANLGAGYFPFSEGWLGGTVSSTAGSTFNSFNLNGLTSANISQNLYGNGDNVVTFPGVTDSRRQGILLANHASDTNQYTLATPTPSGDGFTITTKPNNTNGSAGTSNQSMSFVFIPRNTPGVTLGRVNGGNSALPPSTAFQSGSAVTIVRELEGQYRMSIAGQTPSSGTLLVTTHGGPTGEGTRASDNMITYQASGNDWVILSQDLAGLNGSGQDTNENEYYFDFAFLPFSGGATGPGAIPSVSSLTNFSKSRVFAWNANVAELSAGNNPGETLTTVPQKTSDVEVTPLGFNRGDNFYAVDGAFLAATDGVMLASVREGLRDNSLTGGFTEYGLASTTLLRDSWQVGTATSSASPGGSTEFNINHAVAFFGADSGFQMGSNQLVNMTTSELSFTLSGLDPESNGVLMVNPNTNEDNFLTVTPQGGSGTGWDVVLLDNSGEPEQTPASTTNDGFNYVYLPYDAQNLVAGVTQANGSLISSTNTAGFTLSKVGTGEYKLTIPGKNPNTGMLLLNSTAEGNGDNSVVYENDPDGFSFRILGIDHKTVDEIENQFLLTEPEDTGFSFAYIDFESPPVLQMINDADFDQDGDVDGKDFLTWQRGFGTGSTLAEGDANGNGSVGPEDLAIWKTQYGNTPLAGAATAVPEPSSAAVVLLLSTMIVSFRKPKVN</sequence>
<evidence type="ECO:0000313" key="2">
    <source>
        <dbReference type="EMBL" id="TWU26076.1"/>
    </source>
</evidence>
<dbReference type="RefSeq" id="WP_146451626.1">
    <property type="nucleotide sequence ID" value="NZ_SJPS01000004.1"/>
</dbReference>
<evidence type="ECO:0008006" key="4">
    <source>
        <dbReference type="Google" id="ProtNLM"/>
    </source>
</evidence>
<keyword evidence="1" id="KW-0732">Signal</keyword>
<proteinExistence type="predicted"/>